<name>A0AAN8FIF1_TRICO</name>
<evidence type="ECO:0000313" key="8">
    <source>
        <dbReference type="EMBL" id="KAK5977064.1"/>
    </source>
</evidence>
<feature type="compositionally biased region" description="Acidic residues" evidence="6">
    <location>
        <begin position="188"/>
        <end position="197"/>
    </location>
</feature>
<dbReference type="AlphaFoldDB" id="A0AAN8FIF1"/>
<evidence type="ECO:0000256" key="6">
    <source>
        <dbReference type="SAM" id="MobiDB-lite"/>
    </source>
</evidence>
<proteinExistence type="predicted"/>
<protein>
    <submittedName>
        <fullName evidence="8">RRM domain-containing protein</fullName>
    </submittedName>
</protein>
<dbReference type="InterPro" id="IPR035979">
    <property type="entry name" value="RBD_domain_sf"/>
</dbReference>
<comment type="subcellular location">
    <subcellularLocation>
        <location evidence="1">Nucleus</location>
    </subcellularLocation>
</comment>
<dbReference type="InterPro" id="IPR012677">
    <property type="entry name" value="Nucleotide-bd_a/b_plait_sf"/>
</dbReference>
<feature type="compositionally biased region" description="Acidic residues" evidence="6">
    <location>
        <begin position="214"/>
        <end position="225"/>
    </location>
</feature>
<reference evidence="8 9" key="1">
    <citation type="submission" date="2019-10" db="EMBL/GenBank/DDBJ databases">
        <title>Assembly and Annotation for the nematode Trichostrongylus colubriformis.</title>
        <authorList>
            <person name="Martin J."/>
        </authorList>
    </citation>
    <scope>NUCLEOTIDE SEQUENCE [LARGE SCALE GENOMIC DNA]</scope>
    <source>
        <strain evidence="8">G859</strain>
        <tissue evidence="8">Whole worm</tissue>
    </source>
</reference>
<dbReference type="InterPro" id="IPR000504">
    <property type="entry name" value="RRM_dom"/>
</dbReference>
<evidence type="ECO:0000256" key="4">
    <source>
        <dbReference type="ARBA" id="ARBA00023242"/>
    </source>
</evidence>
<comment type="caution">
    <text evidence="8">The sequence shown here is derived from an EMBL/GenBank/DDBJ whole genome shotgun (WGS) entry which is preliminary data.</text>
</comment>
<dbReference type="GO" id="GO:0003729">
    <property type="term" value="F:mRNA binding"/>
    <property type="evidence" value="ECO:0007669"/>
    <property type="project" value="TreeGrafter"/>
</dbReference>
<dbReference type="PROSITE" id="PS50102">
    <property type="entry name" value="RRM"/>
    <property type="match status" value="2"/>
</dbReference>
<evidence type="ECO:0000259" key="7">
    <source>
        <dbReference type="PROSITE" id="PS50102"/>
    </source>
</evidence>
<accession>A0AAN8FIF1</accession>
<evidence type="ECO:0000256" key="2">
    <source>
        <dbReference type="ARBA" id="ARBA00022737"/>
    </source>
</evidence>
<dbReference type="Gene3D" id="3.30.70.330">
    <property type="match status" value="2"/>
</dbReference>
<dbReference type="InterPro" id="IPR051945">
    <property type="entry name" value="RRM_MRD1_RNA_proc_ribogen"/>
</dbReference>
<evidence type="ECO:0000256" key="5">
    <source>
        <dbReference type="PROSITE-ProRule" id="PRU00176"/>
    </source>
</evidence>
<keyword evidence="4" id="KW-0539">Nucleus</keyword>
<feature type="domain" description="RRM" evidence="7">
    <location>
        <begin position="53"/>
        <end position="132"/>
    </location>
</feature>
<gene>
    <name evidence="8" type="ORF">GCK32_009705</name>
</gene>
<keyword evidence="2" id="KW-0677">Repeat</keyword>
<dbReference type="EMBL" id="WIXE01011079">
    <property type="protein sequence ID" value="KAK5977064.1"/>
    <property type="molecule type" value="Genomic_DNA"/>
</dbReference>
<dbReference type="InterPro" id="IPR003954">
    <property type="entry name" value="RRM_euk-type"/>
</dbReference>
<dbReference type="SUPFAM" id="SSF54928">
    <property type="entry name" value="RNA-binding domain, RBD"/>
    <property type="match status" value="2"/>
</dbReference>
<evidence type="ECO:0000256" key="1">
    <source>
        <dbReference type="ARBA" id="ARBA00004123"/>
    </source>
</evidence>
<dbReference type="SMART" id="SM00360">
    <property type="entry name" value="RRM"/>
    <property type="match status" value="2"/>
</dbReference>
<dbReference type="GO" id="GO:0005730">
    <property type="term" value="C:nucleolus"/>
    <property type="evidence" value="ECO:0007669"/>
    <property type="project" value="TreeGrafter"/>
</dbReference>
<dbReference type="CDD" id="cd12415">
    <property type="entry name" value="RRM3_RBM28_like"/>
    <property type="match status" value="1"/>
</dbReference>
<organism evidence="8 9">
    <name type="scientific">Trichostrongylus colubriformis</name>
    <name type="common">Black scour worm</name>
    <dbReference type="NCBI Taxonomy" id="6319"/>
    <lineage>
        <taxon>Eukaryota</taxon>
        <taxon>Metazoa</taxon>
        <taxon>Ecdysozoa</taxon>
        <taxon>Nematoda</taxon>
        <taxon>Chromadorea</taxon>
        <taxon>Rhabditida</taxon>
        <taxon>Rhabditina</taxon>
        <taxon>Rhabditomorpha</taxon>
        <taxon>Strongyloidea</taxon>
        <taxon>Trichostrongylidae</taxon>
        <taxon>Trichostrongylus</taxon>
    </lineage>
</organism>
<keyword evidence="3 5" id="KW-0694">RNA-binding</keyword>
<dbReference type="SMART" id="SM00361">
    <property type="entry name" value="RRM_1"/>
    <property type="match status" value="2"/>
</dbReference>
<evidence type="ECO:0000256" key="3">
    <source>
        <dbReference type="ARBA" id="ARBA00022884"/>
    </source>
</evidence>
<keyword evidence="9" id="KW-1185">Reference proteome</keyword>
<feature type="compositionally biased region" description="Basic and acidic residues" evidence="6">
    <location>
        <begin position="201"/>
        <end position="213"/>
    </location>
</feature>
<sequence length="346" mass="39009">MGKRIVFEDDEDDDVKEMAGNSAANRGDGKMSMMERVVCKKKEYHKDAKLKSWRLILRNLPFRTTREDLQNACSAFGSFTDIVLPMSKKIPGKVAGFAFIQFKARESAVKAREFFNHHKFKGRMVAADWALPKDTYETAAREERELLEGKVKMEKEGDPKKEKAKVPSTAKKHDCNRVVSPNKKELVGEETSDEEVSDVISKNEDGHDVKMEINEQDDDESDEEDEPKRADSAVSEQRVVFLRNLSFGTTNETLKTEMEKFGRVELAICCKFRDSGHPKGTAFVHFSSPEEAKACIAATVNGLEIDGRDVKGSIAIQRENAAEIQKRKSIKILSRAHASRSIEFQA</sequence>
<feature type="region of interest" description="Disordered" evidence="6">
    <location>
        <begin position="147"/>
        <end position="235"/>
    </location>
</feature>
<feature type="compositionally biased region" description="Basic and acidic residues" evidence="6">
    <location>
        <begin position="147"/>
        <end position="187"/>
    </location>
</feature>
<feature type="domain" description="RRM" evidence="7">
    <location>
        <begin position="238"/>
        <end position="317"/>
    </location>
</feature>
<evidence type="ECO:0000313" key="9">
    <source>
        <dbReference type="Proteomes" id="UP001331761"/>
    </source>
</evidence>
<dbReference type="PANTHER" id="PTHR48039:SF5">
    <property type="entry name" value="RNA-BINDING PROTEIN 28"/>
    <property type="match status" value="1"/>
</dbReference>
<dbReference type="Pfam" id="PF00076">
    <property type="entry name" value="RRM_1"/>
    <property type="match status" value="2"/>
</dbReference>
<dbReference type="PANTHER" id="PTHR48039">
    <property type="entry name" value="RNA-BINDING MOTIF PROTEIN 14B"/>
    <property type="match status" value="1"/>
</dbReference>
<feature type="region of interest" description="Disordered" evidence="6">
    <location>
        <begin position="1"/>
        <end position="28"/>
    </location>
</feature>
<dbReference type="Proteomes" id="UP001331761">
    <property type="component" value="Unassembled WGS sequence"/>
</dbReference>